<evidence type="ECO:0000256" key="2">
    <source>
        <dbReference type="ARBA" id="ARBA00022553"/>
    </source>
</evidence>
<evidence type="ECO:0000313" key="7">
    <source>
        <dbReference type="EMBL" id="CAH0110863.1"/>
    </source>
</evidence>
<dbReference type="GO" id="GO:0005737">
    <property type="term" value="C:cytoplasm"/>
    <property type="evidence" value="ECO:0007669"/>
    <property type="project" value="InterPro"/>
</dbReference>
<dbReference type="Pfam" id="PF00620">
    <property type="entry name" value="RhoGAP"/>
    <property type="match status" value="1"/>
</dbReference>
<feature type="compositionally biased region" description="Basic and acidic residues" evidence="4">
    <location>
        <begin position="548"/>
        <end position="558"/>
    </location>
</feature>
<dbReference type="EMBL" id="CAKKLH010000307">
    <property type="protein sequence ID" value="CAH0110863.1"/>
    <property type="molecule type" value="Genomic_DNA"/>
</dbReference>
<feature type="compositionally biased region" description="Pro residues" evidence="4">
    <location>
        <begin position="865"/>
        <end position="878"/>
    </location>
</feature>
<keyword evidence="2" id="KW-0597">Phosphoprotein</keyword>
<protein>
    <recommendedName>
        <fullName evidence="9">Rho GTPase-activating protein 92B</fullName>
    </recommendedName>
</protein>
<feature type="compositionally biased region" description="Low complexity" evidence="4">
    <location>
        <begin position="825"/>
        <end position="841"/>
    </location>
</feature>
<feature type="coiled-coil region" evidence="3">
    <location>
        <begin position="124"/>
        <end position="161"/>
    </location>
</feature>
<dbReference type="InterPro" id="IPR027267">
    <property type="entry name" value="AH/BAR_dom_sf"/>
</dbReference>
<dbReference type="SMART" id="SM00324">
    <property type="entry name" value="RhoGAP"/>
    <property type="match status" value="1"/>
</dbReference>
<reference evidence="7" key="1">
    <citation type="submission" date="2021-11" db="EMBL/GenBank/DDBJ databases">
        <authorList>
            <person name="Schell T."/>
        </authorList>
    </citation>
    <scope>NUCLEOTIDE SEQUENCE</scope>
    <source>
        <strain evidence="7">M5</strain>
    </source>
</reference>
<keyword evidence="3" id="KW-0175">Coiled coil</keyword>
<dbReference type="FunFam" id="1.10.555.10:FF:000001">
    <property type="entry name" value="Rho GTPase activating protein 44"/>
    <property type="match status" value="1"/>
</dbReference>
<feature type="compositionally biased region" description="Basic and acidic residues" evidence="4">
    <location>
        <begin position="810"/>
        <end position="822"/>
    </location>
</feature>
<dbReference type="PROSITE" id="PS51021">
    <property type="entry name" value="BAR"/>
    <property type="match status" value="1"/>
</dbReference>
<feature type="domain" description="BAR" evidence="6">
    <location>
        <begin position="14"/>
        <end position="244"/>
    </location>
</feature>
<dbReference type="Proteomes" id="UP000789390">
    <property type="component" value="Unassembled WGS sequence"/>
</dbReference>
<keyword evidence="8" id="KW-1185">Reference proteome</keyword>
<feature type="region of interest" description="Disordered" evidence="4">
    <location>
        <begin position="777"/>
        <end position="897"/>
    </location>
</feature>
<feature type="region of interest" description="Disordered" evidence="4">
    <location>
        <begin position="469"/>
        <end position="606"/>
    </location>
</feature>
<dbReference type="GO" id="GO:0032956">
    <property type="term" value="P:regulation of actin cytoskeleton organization"/>
    <property type="evidence" value="ECO:0007669"/>
    <property type="project" value="TreeGrafter"/>
</dbReference>
<dbReference type="InterPro" id="IPR047165">
    <property type="entry name" value="RHG17/44/SH3BP1-like"/>
</dbReference>
<sequence>MKKNFFRVKQLVDQTVSRAEQSEVLTEDVQSAEKHVELLKQTCGTMSRKINSVLSKNEGTQVDKRLKKIPESAIGHTMIESGGLLGEKSILRDLLIDCGQIGNKIGAEMLGHEVDIEKNVVEPLSQVENEAANIVKARRNLNKLILDMDSARTRYRNAQKQATSGGNVAKVDGIKEELEEAQLKVEMNRDGLAADIYALLAKESDFAKVILHFAESQRQYHLAALKVLDEHIPLLETKWKSHVQKPVFGCDLDEHLRISGRTIAHPIEICVITLYETGVDEEGIFRIAGGASKVRKFRAALDANLADLGFALELHDVHIVAGILKTYLRELPDPLFSLALYDEWINAIKSTDQETRLNALGEVIDKLPESRWNNIRYLIKFFHELSRRHEHNKMTSQNLAIVLAPSLLWSPVNNGDALSLNMSLANTHAAVIEHLIMFADRFFPGEIDCYVTYSKALYSGLLQPPSPLNGGFVDRDDHDSKEVRKTHQRMGSTEGLVEIRHPTSSNYAYDNLAKAESPRPISRRKKIPAPEPPNQSNSPHSKTLPHVKTPEKEEKKNIVESTPVLPERFVASDKPPVLPPTGPDTKRLSALPTSEKKPILAPRPSLNPLIERSSASSSQSQSHALAPIGFEAIENDLKRQGSVRQIPPYAGPAKGDEETIELRKPHAASHKRISSYENVVSNNPTPHPNAVSMFGGFQPPMPLDRTKFDVEKPRPSVPERPSIIKLQASTGSSSSTTLAPEAHSPNETRNSQGPAVLERVHSFSVNKQQVSIVQVNSNNPGLTLNSSDHPDIQYADSEDVSPPAAQGEVVKPERPPKPERLSHPSGNGNVESNNNNNTSSSKPEAITGDEEVFTQPINVGGTLPRPAPRPQPPVPPVKPRTTISTTSIGALGDSTDL</sequence>
<feature type="domain" description="Rho-GAP" evidence="5">
    <location>
        <begin position="250"/>
        <end position="443"/>
    </location>
</feature>
<dbReference type="GO" id="GO:0005096">
    <property type="term" value="F:GTPase activator activity"/>
    <property type="evidence" value="ECO:0007669"/>
    <property type="project" value="UniProtKB-KW"/>
</dbReference>
<dbReference type="AlphaFoldDB" id="A0A8J2WLT3"/>
<dbReference type="Gene3D" id="1.20.1270.60">
    <property type="entry name" value="Arfaptin homology (AH) domain/BAR domain"/>
    <property type="match status" value="1"/>
</dbReference>
<gene>
    <name evidence="7" type="ORF">DGAL_LOCUS14470</name>
</gene>
<keyword evidence="1" id="KW-0343">GTPase activation</keyword>
<dbReference type="SMART" id="SM00721">
    <property type="entry name" value="BAR"/>
    <property type="match status" value="1"/>
</dbReference>
<feature type="compositionally biased region" description="Polar residues" evidence="4">
    <location>
        <begin position="777"/>
        <end position="787"/>
    </location>
</feature>
<name>A0A8J2WLT3_9CRUS</name>
<accession>A0A8J2WLT3</accession>
<dbReference type="InterPro" id="IPR008936">
    <property type="entry name" value="Rho_GTPase_activation_prot"/>
</dbReference>
<dbReference type="SUPFAM" id="SSF48350">
    <property type="entry name" value="GTPase activation domain, GAP"/>
    <property type="match status" value="1"/>
</dbReference>
<dbReference type="GO" id="GO:0007165">
    <property type="term" value="P:signal transduction"/>
    <property type="evidence" value="ECO:0007669"/>
    <property type="project" value="InterPro"/>
</dbReference>
<dbReference type="OrthoDB" id="19923at2759"/>
<dbReference type="SUPFAM" id="SSF103657">
    <property type="entry name" value="BAR/IMD domain-like"/>
    <property type="match status" value="1"/>
</dbReference>
<evidence type="ECO:0000313" key="8">
    <source>
        <dbReference type="Proteomes" id="UP000789390"/>
    </source>
</evidence>
<dbReference type="PANTHER" id="PTHR14130:SF14">
    <property type="entry name" value="RHO GTPASE-ACTIVATING PROTEIN 92B"/>
    <property type="match status" value="1"/>
</dbReference>
<feature type="compositionally biased region" description="Basic and acidic residues" evidence="4">
    <location>
        <begin position="473"/>
        <end position="485"/>
    </location>
</feature>
<feature type="region of interest" description="Disordered" evidence="4">
    <location>
        <begin position="707"/>
        <end position="752"/>
    </location>
</feature>
<dbReference type="GO" id="GO:0035020">
    <property type="term" value="P:regulation of Rac protein signal transduction"/>
    <property type="evidence" value="ECO:0007669"/>
    <property type="project" value="TreeGrafter"/>
</dbReference>
<dbReference type="Pfam" id="PF03114">
    <property type="entry name" value="BAR"/>
    <property type="match status" value="1"/>
</dbReference>
<dbReference type="Gene3D" id="1.10.555.10">
    <property type="entry name" value="Rho GTPase activation protein"/>
    <property type="match status" value="1"/>
</dbReference>
<dbReference type="InterPro" id="IPR004148">
    <property type="entry name" value="BAR_dom"/>
</dbReference>
<evidence type="ECO:0000256" key="4">
    <source>
        <dbReference type="SAM" id="MobiDB-lite"/>
    </source>
</evidence>
<evidence type="ECO:0008006" key="9">
    <source>
        <dbReference type="Google" id="ProtNLM"/>
    </source>
</evidence>
<evidence type="ECO:0000259" key="6">
    <source>
        <dbReference type="PROSITE" id="PS51021"/>
    </source>
</evidence>
<organism evidence="7 8">
    <name type="scientific">Daphnia galeata</name>
    <dbReference type="NCBI Taxonomy" id="27404"/>
    <lineage>
        <taxon>Eukaryota</taxon>
        <taxon>Metazoa</taxon>
        <taxon>Ecdysozoa</taxon>
        <taxon>Arthropoda</taxon>
        <taxon>Crustacea</taxon>
        <taxon>Branchiopoda</taxon>
        <taxon>Diplostraca</taxon>
        <taxon>Cladocera</taxon>
        <taxon>Anomopoda</taxon>
        <taxon>Daphniidae</taxon>
        <taxon>Daphnia</taxon>
    </lineage>
</organism>
<proteinExistence type="predicted"/>
<dbReference type="PROSITE" id="PS50238">
    <property type="entry name" value="RHOGAP"/>
    <property type="match status" value="1"/>
</dbReference>
<comment type="caution">
    <text evidence="7">The sequence shown here is derived from an EMBL/GenBank/DDBJ whole genome shotgun (WGS) entry which is preliminary data.</text>
</comment>
<dbReference type="InterPro" id="IPR000198">
    <property type="entry name" value="RhoGAP_dom"/>
</dbReference>
<dbReference type="PANTHER" id="PTHR14130">
    <property type="entry name" value="3BP-1 RELATED RHOGAP"/>
    <property type="match status" value="1"/>
</dbReference>
<evidence type="ECO:0000259" key="5">
    <source>
        <dbReference type="PROSITE" id="PS50238"/>
    </source>
</evidence>
<evidence type="ECO:0000256" key="1">
    <source>
        <dbReference type="ARBA" id="ARBA00022468"/>
    </source>
</evidence>
<evidence type="ECO:0000256" key="3">
    <source>
        <dbReference type="SAM" id="Coils"/>
    </source>
</evidence>